<dbReference type="Proteomes" id="UP000653343">
    <property type="component" value="Unassembled WGS sequence"/>
</dbReference>
<evidence type="ECO:0000313" key="2">
    <source>
        <dbReference type="Proteomes" id="UP000653343"/>
    </source>
</evidence>
<dbReference type="PIRSF" id="PIRSF033328">
    <property type="entry name" value="Phest_Mll4975"/>
    <property type="match status" value="1"/>
</dbReference>
<gene>
    <name evidence="1" type="ORF">GCM10010946_14700</name>
</gene>
<comment type="caution">
    <text evidence="1">The sequence shown here is derived from an EMBL/GenBank/DDBJ whole genome shotgun (WGS) entry which is preliminary data.</text>
</comment>
<organism evidence="1 2">
    <name type="scientific">Undibacterium squillarum</name>
    <dbReference type="NCBI Taxonomy" id="1131567"/>
    <lineage>
        <taxon>Bacteria</taxon>
        <taxon>Pseudomonadati</taxon>
        <taxon>Pseudomonadota</taxon>
        <taxon>Betaproteobacteria</taxon>
        <taxon>Burkholderiales</taxon>
        <taxon>Oxalobacteraceae</taxon>
        <taxon>Undibacterium</taxon>
    </lineage>
</organism>
<name>A0ABQ2XWG2_9BURK</name>
<evidence type="ECO:0000313" key="1">
    <source>
        <dbReference type="EMBL" id="GGX37717.1"/>
    </source>
</evidence>
<dbReference type="EMBL" id="BMYU01000003">
    <property type="protein sequence ID" value="GGX37717.1"/>
    <property type="molecule type" value="Genomic_DNA"/>
</dbReference>
<sequence length="229" mass="26404">MSIRYALYFAPEPHSLWWDAGCRWLGRDPLTTAELPQVRLPDVHPRVLHTLTRDARRYGFHATLKAPFRLADGHSLSTLENLLQQFTAQRAQVTIPSPRVSLLRQFLAILPGEPQDEINRLAMDCVREFDHLRAPLTPDELARRQRQQLSARQLRLLSHWGYPYTEEEYQFHITLSDSLHNTDSADAIVAAAQRFFAISEPLVIRSIALFTEAEPGADFMLHRHFRFGV</sequence>
<dbReference type="Gene3D" id="3.90.1140.10">
    <property type="entry name" value="Cyclic phosphodiesterase"/>
    <property type="match status" value="1"/>
</dbReference>
<keyword evidence="2" id="KW-1185">Reference proteome</keyword>
<protein>
    <submittedName>
        <fullName evidence="1">Phosphonate metabolism protein</fullName>
    </submittedName>
</protein>
<dbReference type="Pfam" id="PF06299">
    <property type="entry name" value="DUF1045"/>
    <property type="match status" value="1"/>
</dbReference>
<dbReference type="InterPro" id="IPR009389">
    <property type="entry name" value="DUF1045"/>
</dbReference>
<dbReference type="RefSeq" id="WP_189356428.1">
    <property type="nucleotide sequence ID" value="NZ_BMYU01000003.1"/>
</dbReference>
<reference evidence="2" key="1">
    <citation type="journal article" date="2019" name="Int. J. Syst. Evol. Microbiol.">
        <title>The Global Catalogue of Microorganisms (GCM) 10K type strain sequencing project: providing services to taxonomists for standard genome sequencing and annotation.</title>
        <authorList>
            <consortium name="The Broad Institute Genomics Platform"/>
            <consortium name="The Broad Institute Genome Sequencing Center for Infectious Disease"/>
            <person name="Wu L."/>
            <person name="Ma J."/>
        </authorList>
    </citation>
    <scope>NUCLEOTIDE SEQUENCE [LARGE SCALE GENOMIC DNA]</scope>
    <source>
        <strain evidence="2">KCTC 23917</strain>
    </source>
</reference>
<dbReference type="NCBIfam" id="TIGR03223">
    <property type="entry name" value="Phn_opern_protn"/>
    <property type="match status" value="1"/>
</dbReference>
<accession>A0ABQ2XWG2</accession>
<proteinExistence type="predicted"/>